<evidence type="ECO:0000313" key="2">
    <source>
        <dbReference type="Proteomes" id="UP001163731"/>
    </source>
</evidence>
<comment type="caution">
    <text evidence="1">The sequence shown here is derived from an EMBL/GenBank/DDBJ whole genome shotgun (WGS) entry which is preliminary data.</text>
</comment>
<name>A0ABT3I349_9FLAO</name>
<dbReference type="Proteomes" id="UP001163731">
    <property type="component" value="Unassembled WGS sequence"/>
</dbReference>
<evidence type="ECO:0000313" key="1">
    <source>
        <dbReference type="EMBL" id="MCW3170273.1"/>
    </source>
</evidence>
<gene>
    <name evidence="1" type="ORF">OMO38_17225</name>
</gene>
<keyword evidence="2" id="KW-1185">Reference proteome</keyword>
<sequence length="199" mass="23841">MEDDKQVELRDFIISTLRVYVNEIGTEKDTEESYLSVFKSIQDYKGKVVREDFKSFLSEIQNVLLFENENQYRKKAGEFLLDLVKSKSSIEFIIGRWYDYYSEIIKDVKTNTFQNNEMENTKNLYIFYLYFDKNNDECADVQKIVCNRELLVGDILNFSDNEILENLEYIYKTPLFKIVKREYSVEFGEMNLHLVQYSE</sequence>
<reference evidence="1" key="1">
    <citation type="submission" date="2022-10" db="EMBL/GenBank/DDBJ databases">
        <title>Chryseobacterium babae sp. nov. isolated from the gut of the beetle Oryctes rhinoceros, and Chryseobacterium kimseyorum sp. nov., isolated from a stick insect rearing cage.</title>
        <authorList>
            <person name="Shelomi M."/>
            <person name="Han C.-J."/>
            <person name="Chen W.-M."/>
            <person name="Chen H.-K."/>
            <person name="Liaw S.-J."/>
            <person name="Muhle E."/>
            <person name="Clermont D."/>
        </authorList>
    </citation>
    <scope>NUCLEOTIDE SEQUENCE</scope>
    <source>
        <strain evidence="1">09-1422</strain>
    </source>
</reference>
<accession>A0ABT3I349</accession>
<dbReference type="EMBL" id="JAPDHW010000016">
    <property type="protein sequence ID" value="MCW3170273.1"/>
    <property type="molecule type" value="Genomic_DNA"/>
</dbReference>
<dbReference type="RefSeq" id="WP_264751427.1">
    <property type="nucleotide sequence ID" value="NZ_JAPDHW010000016.1"/>
</dbReference>
<proteinExistence type="predicted"/>
<organism evidence="1 2">
    <name type="scientific">Chryseobacterium kimseyorum</name>
    <dbReference type="NCBI Taxonomy" id="2984028"/>
    <lineage>
        <taxon>Bacteria</taxon>
        <taxon>Pseudomonadati</taxon>
        <taxon>Bacteroidota</taxon>
        <taxon>Flavobacteriia</taxon>
        <taxon>Flavobacteriales</taxon>
        <taxon>Weeksellaceae</taxon>
        <taxon>Chryseobacterium group</taxon>
        <taxon>Chryseobacterium</taxon>
    </lineage>
</organism>
<protein>
    <submittedName>
        <fullName evidence="1">Uncharacterized protein</fullName>
    </submittedName>
</protein>